<dbReference type="AlphaFoldDB" id="A0A379ILQ1"/>
<accession>A0A379ILQ1</accession>
<proteinExistence type="predicted"/>
<dbReference type="PANTHER" id="PTHR40942">
    <property type="match status" value="1"/>
</dbReference>
<sequence length="190" mass="19736">MYFAMLNLPLDNRVVSVRRPNRYTFAACETVAAGVNSHHEGERVNLIMKMLAVPAIVLALAGCGQKAEPPVSKTNSDAIAERLEPVGKVCVQGEECKGMEVAVAAGGGGAKTPDEVIAKHCNACHGTGLLGAPKIGDTAAWKERADHQGGLDGILAKAITGINAMPPKGTCSDCSDDDLKAAIEKMSGLK</sequence>
<dbReference type="SUPFAM" id="SSF46626">
    <property type="entry name" value="Cytochrome c"/>
    <property type="match status" value="1"/>
</dbReference>
<dbReference type="PANTHER" id="PTHR40942:SF4">
    <property type="entry name" value="CYTOCHROME C5"/>
    <property type="match status" value="1"/>
</dbReference>
<dbReference type="Gene3D" id="1.10.760.10">
    <property type="entry name" value="Cytochrome c-like domain"/>
    <property type="match status" value="1"/>
</dbReference>
<evidence type="ECO:0000313" key="7">
    <source>
        <dbReference type="EMBL" id="SUD34597.1"/>
    </source>
</evidence>
<evidence type="ECO:0000259" key="6">
    <source>
        <dbReference type="Pfam" id="PF13442"/>
    </source>
</evidence>
<dbReference type="EMBL" id="UGUS01000002">
    <property type="protein sequence ID" value="SUD34597.1"/>
    <property type="molecule type" value="Genomic_DNA"/>
</dbReference>
<keyword evidence="1" id="KW-0813">Transport</keyword>
<dbReference type="InterPro" id="IPR009056">
    <property type="entry name" value="Cyt_c-like_dom"/>
</dbReference>
<dbReference type="GO" id="GO:0005506">
    <property type="term" value="F:iron ion binding"/>
    <property type="evidence" value="ECO:0007669"/>
    <property type="project" value="InterPro"/>
</dbReference>
<evidence type="ECO:0000256" key="3">
    <source>
        <dbReference type="ARBA" id="ARBA00022723"/>
    </source>
</evidence>
<dbReference type="GO" id="GO:0020037">
    <property type="term" value="F:heme binding"/>
    <property type="evidence" value="ECO:0007669"/>
    <property type="project" value="InterPro"/>
</dbReference>
<dbReference type="Pfam" id="PF13442">
    <property type="entry name" value="Cytochrome_CBB3"/>
    <property type="match status" value="1"/>
</dbReference>
<dbReference type="Proteomes" id="UP000255125">
    <property type="component" value="Unassembled WGS sequence"/>
</dbReference>
<dbReference type="GO" id="GO:0009055">
    <property type="term" value="F:electron transfer activity"/>
    <property type="evidence" value="ECO:0007669"/>
    <property type="project" value="InterPro"/>
</dbReference>
<dbReference type="InterPro" id="IPR036909">
    <property type="entry name" value="Cyt_c-like_dom_sf"/>
</dbReference>
<dbReference type="InterPro" id="IPR002323">
    <property type="entry name" value="Cyt_CIE"/>
</dbReference>
<evidence type="ECO:0000256" key="2">
    <source>
        <dbReference type="ARBA" id="ARBA00022617"/>
    </source>
</evidence>
<name>A0A379ILQ1_PSEFL</name>
<gene>
    <name evidence="7" type="ORF">NCTC10392_05618</name>
</gene>
<dbReference type="PRINTS" id="PR00607">
    <property type="entry name" value="CYTCHROMECIE"/>
</dbReference>
<keyword evidence="5" id="KW-0408">Iron</keyword>
<keyword evidence="3" id="KW-0479">Metal-binding</keyword>
<keyword evidence="4" id="KW-0249">Electron transport</keyword>
<protein>
    <submittedName>
        <fullName evidence="7">Cytochrome c5</fullName>
    </submittedName>
</protein>
<evidence type="ECO:0000313" key="8">
    <source>
        <dbReference type="Proteomes" id="UP000255125"/>
    </source>
</evidence>
<evidence type="ECO:0000256" key="4">
    <source>
        <dbReference type="ARBA" id="ARBA00022982"/>
    </source>
</evidence>
<keyword evidence="2" id="KW-0349">Heme</keyword>
<reference evidence="7 8" key="1">
    <citation type="submission" date="2018-06" db="EMBL/GenBank/DDBJ databases">
        <authorList>
            <consortium name="Pathogen Informatics"/>
            <person name="Doyle S."/>
        </authorList>
    </citation>
    <scope>NUCLEOTIDE SEQUENCE [LARGE SCALE GENOMIC DNA]</scope>
    <source>
        <strain evidence="7 8">NCTC10392</strain>
    </source>
</reference>
<organism evidence="7 8">
    <name type="scientific">Pseudomonas fluorescens</name>
    <dbReference type="NCBI Taxonomy" id="294"/>
    <lineage>
        <taxon>Bacteria</taxon>
        <taxon>Pseudomonadati</taxon>
        <taxon>Pseudomonadota</taxon>
        <taxon>Gammaproteobacteria</taxon>
        <taxon>Pseudomonadales</taxon>
        <taxon>Pseudomonadaceae</taxon>
        <taxon>Pseudomonas</taxon>
    </lineage>
</organism>
<evidence type="ECO:0000256" key="5">
    <source>
        <dbReference type="ARBA" id="ARBA00023004"/>
    </source>
</evidence>
<evidence type="ECO:0000256" key="1">
    <source>
        <dbReference type="ARBA" id="ARBA00022448"/>
    </source>
</evidence>
<feature type="domain" description="Cytochrome c" evidence="6">
    <location>
        <begin position="110"/>
        <end position="183"/>
    </location>
</feature>